<name>A0A8X6T3W7_NEPPI</name>
<reference evidence="1" key="1">
    <citation type="submission" date="2020-08" db="EMBL/GenBank/DDBJ databases">
        <title>Multicomponent nature underlies the extraordinary mechanical properties of spider dragline silk.</title>
        <authorList>
            <person name="Kono N."/>
            <person name="Nakamura H."/>
            <person name="Mori M."/>
            <person name="Yoshida Y."/>
            <person name="Ohtoshi R."/>
            <person name="Malay A.D."/>
            <person name="Moran D.A.P."/>
            <person name="Tomita M."/>
            <person name="Numata K."/>
            <person name="Arakawa K."/>
        </authorList>
    </citation>
    <scope>NUCLEOTIDE SEQUENCE</scope>
</reference>
<dbReference type="Proteomes" id="UP000887013">
    <property type="component" value="Unassembled WGS sequence"/>
</dbReference>
<evidence type="ECO:0000313" key="1">
    <source>
        <dbReference type="EMBL" id="GFS77874.1"/>
    </source>
</evidence>
<comment type="caution">
    <text evidence="1">The sequence shown here is derived from an EMBL/GenBank/DDBJ whole genome shotgun (WGS) entry which is preliminary data.</text>
</comment>
<dbReference type="EMBL" id="BMAW01050968">
    <property type="protein sequence ID" value="GFS77874.1"/>
    <property type="molecule type" value="Genomic_DNA"/>
</dbReference>
<evidence type="ECO:0000313" key="2">
    <source>
        <dbReference type="Proteomes" id="UP000887013"/>
    </source>
</evidence>
<gene>
    <name evidence="1" type="ORF">NPIL_168091</name>
</gene>
<keyword evidence="2" id="KW-1185">Reference proteome</keyword>
<sequence>MYLEKVTTELITEHVVSHLPIPVMKITSSESKQFRLSKPILPRFSVCEALKIYGYHRASITRALLKQQHSGVQQLILNLIDLNHVTHLSQTFPSLPTKERHALTIF</sequence>
<protein>
    <submittedName>
        <fullName evidence="1">Uncharacterized protein</fullName>
    </submittedName>
</protein>
<dbReference type="AlphaFoldDB" id="A0A8X6T3W7"/>
<organism evidence="1 2">
    <name type="scientific">Nephila pilipes</name>
    <name type="common">Giant wood spider</name>
    <name type="synonym">Nephila maculata</name>
    <dbReference type="NCBI Taxonomy" id="299642"/>
    <lineage>
        <taxon>Eukaryota</taxon>
        <taxon>Metazoa</taxon>
        <taxon>Ecdysozoa</taxon>
        <taxon>Arthropoda</taxon>
        <taxon>Chelicerata</taxon>
        <taxon>Arachnida</taxon>
        <taxon>Araneae</taxon>
        <taxon>Araneomorphae</taxon>
        <taxon>Entelegynae</taxon>
        <taxon>Araneoidea</taxon>
        <taxon>Nephilidae</taxon>
        <taxon>Nephila</taxon>
    </lineage>
</organism>
<accession>A0A8X6T3W7</accession>
<proteinExistence type="predicted"/>